<dbReference type="GO" id="GO:0004553">
    <property type="term" value="F:hydrolase activity, hydrolyzing O-glycosyl compounds"/>
    <property type="evidence" value="ECO:0007669"/>
    <property type="project" value="InterPro"/>
</dbReference>
<feature type="compositionally biased region" description="Low complexity" evidence="1">
    <location>
        <begin position="1735"/>
        <end position="1754"/>
    </location>
</feature>
<feature type="region of interest" description="Disordered" evidence="1">
    <location>
        <begin position="1735"/>
        <end position="1760"/>
    </location>
</feature>
<dbReference type="InterPro" id="IPR002105">
    <property type="entry name" value="Dockerin_1_rpt"/>
</dbReference>
<dbReference type="InterPro" id="IPR036439">
    <property type="entry name" value="Dockerin_dom_sf"/>
</dbReference>
<keyword evidence="6" id="KW-1185">Reference proteome</keyword>
<evidence type="ECO:0000259" key="3">
    <source>
        <dbReference type="Pfam" id="PF17892"/>
    </source>
</evidence>
<dbReference type="SUPFAM" id="SSF63829">
    <property type="entry name" value="Calcium-dependent phosphotriesterase"/>
    <property type="match status" value="1"/>
</dbReference>
<proteinExistence type="predicted"/>
<dbReference type="InterPro" id="IPR041690">
    <property type="entry name" value="Cadherin_5"/>
</dbReference>
<dbReference type="Pfam" id="PF00404">
    <property type="entry name" value="Dockerin_1"/>
    <property type="match status" value="1"/>
</dbReference>
<dbReference type="PATRIC" id="fig|1265738.3.peg.2738"/>
<dbReference type="Gene3D" id="2.60.40.3440">
    <property type="match status" value="1"/>
</dbReference>
<dbReference type="EMBL" id="ANOG01000386">
    <property type="protein sequence ID" value="EMI20349.1"/>
    <property type="molecule type" value="Genomic_DNA"/>
</dbReference>
<protein>
    <submittedName>
        <fullName evidence="5">Uncharacterized protein</fullName>
    </submittedName>
</protein>
<dbReference type="Gene3D" id="1.10.1330.10">
    <property type="entry name" value="Dockerin domain"/>
    <property type="match status" value="1"/>
</dbReference>
<dbReference type="CDD" id="cd14256">
    <property type="entry name" value="Dockerin_I"/>
    <property type="match status" value="1"/>
</dbReference>
<gene>
    <name evidence="5" type="ORF">RMSM_02727</name>
</gene>
<dbReference type="SUPFAM" id="SSF89372">
    <property type="entry name" value="Fucose-specific lectin"/>
    <property type="match status" value="1"/>
</dbReference>
<evidence type="ECO:0000259" key="2">
    <source>
        <dbReference type="Pfam" id="PF17803"/>
    </source>
</evidence>
<feature type="domain" description="RapA2 cadherin-like" evidence="2">
    <location>
        <begin position="93"/>
        <end position="174"/>
    </location>
</feature>
<feature type="domain" description="Cadherin-like" evidence="3">
    <location>
        <begin position="215"/>
        <end position="314"/>
    </location>
</feature>
<sequence>MNATETTNVYTVSGSLRNDNLSFNSLHGGLDSIRVDAVGGGVSSTQQSITLSSDTTQIDFTILVTVPLGRTQFGYEVFAGRPGADNGVPVDTTMTTVCVNQSPMANNDSASTNEDTVETGNVLSNDTDTNADNQVDDNIPLSVSRVNGVANSVGTEISVSGARLTVNSNGTFNFDPRGAFDHLQVGETQNVSFSYRASDGISSSDTSMTISVSGVNDQPVATPFTYSTDEDTSLSVSAANGLRARASDADNPDTDLTFAVTTDVPTSDGTLTLNSSDGSFVFDPAKDFNGNTSFQYTASDGSLTSLPATITISVDSKIDAPTITNFALDSGVIGDNTTNATQVTFTGTSEASVPGDTVAINIFRRANDELVATAISDANGDWTSNLSFASQAFIPDGDYTFYATATDSSGVSPESLEFSITVDTAAPILNSNSLVSELRSQIVTEPIIFNSSQSDGTDDLIEGFDIGDVLLQRQGNNTNLLPSTATFSSTNPDGDGFASTFALDGLFDVNANVPASNNTGTYTLSVPAAGSDITDRAGNSIQDSFRQTFAIDQTSPVFATNSPILQLPTIVGDLPVPVVQVSPNGTANVRIQVDAIDQQFTGFSNDLTFELVDVATGTVLDRIANVPIPAGTADDLAFTLPTQTLGADLAPGQHELRIDVRDASGNPQSNASDSSASSATLELYVFHPQAATMGSPSTPVVTTMFDIQEQLNEVIGVDSNQAIQPWQMSFDKTTQTVWFASEKAGTLAQFDPATGDFVVFDVNKIQDPKLSTMLATAANPGDTSIVVDQEITVGDTLTIVAQTQSETRVATAVTAIANTNQFRVTLNSELRNSHANGTTVEIRDTGDNPHGIFFDFNTHLTPRIFTAHRNAGGVNVSQNQEEGSGKLTYIDIGDEELVSFDFDEIQQRVLPSGKTVQQLLAENGIRKTFSSGNTGDLGKLDAFHAAFADVTGDVWVSVPESQVLLRFDFDGTDASCGLACDIADLTIHPLPPELSGDSDQPFNPHAFQVVVDDRIGKDENNQWVWAIDVAGSGRIALLRPGVGPGGTDAWTTWDFAPANVSGTFVQVDDNETPGIPEDDSIIATFPVSTVPTNGGGGGGGGGGGKPASAVATAGVVQHFSLAAPRSPLTSAAKVKTWTFPKIPGSVAGITNAGVIQPFVDRGGEVFISDRFGSVIRFDPQEFQTDIESFFSSDSSVAAVSIAPATPISVGRIEPTSITPFNENVVQSFTLDNAKIVDHLSSAHQLDRSIRTGVDQYELAGTNATNIFLDSRGPGAFRAALNASNVLYESLSQAEKLSVTVFAESTRRQMSAVASPLPAPTGAITQARMAFQVLRNGSLVLTARGDAMIADDQINLHNLLDSRIDTSASDVAKWLIEGEANAIAMPNGQVHVMARSALGGVVQFTFTPSGNDWEHNDLINATNWSARHIDVPGHILAEDVVPAGPLGFSVTTTDGHWLAISLDGSIRDITQESGNVAAARVYSAVGVTQTAEALYGYGTNQTGNLIEYRIDGNNVAVRQIDAEKRETRMLQNVRALTIDGTRHVFATDGFSRLVRYQIDSNGVTQENVTQTTVDQNQVFGYFDFEEPFGGRVYTYVAPLVEDDGTIRVYGTNGGELVEFTLPPGGQWRVANLTNDTNATYGADGPGYRVPANAVFGSPTAYIDDNGGRHILQINAEGEVVEYYTYGDKLFPNSVDADRINSQNVNFFSDKSPTDLAAELPESVLNALATSNTTLATTTTTTTETTADTTTETTTETTDDTPAPRVAMAEDVNQDGTVTAHDALLIINHLPRTVGATTASGEQTTSSPFNLDVNGDTQVTALDALRVINYLNKASTQSQAESIAIDIEDDDPLRWQSEVDDVMGDLGESQLF</sequence>
<accession>M5S2E6</accession>
<dbReference type="SUPFAM" id="SSF63446">
    <property type="entry name" value="Type I dockerin domain"/>
    <property type="match status" value="1"/>
</dbReference>
<reference evidence="5 6" key="1">
    <citation type="journal article" date="2013" name="Mar. Genomics">
        <title>Expression of sulfatases in Rhodopirellula baltica and the diversity of sulfatases in the genus Rhodopirellula.</title>
        <authorList>
            <person name="Wegner C.E."/>
            <person name="Richter-Heitmann T."/>
            <person name="Klindworth A."/>
            <person name="Klockow C."/>
            <person name="Richter M."/>
            <person name="Achstetter T."/>
            <person name="Glockner F.O."/>
            <person name="Harder J."/>
        </authorList>
    </citation>
    <scope>NUCLEOTIDE SEQUENCE [LARGE SCALE GENOMIC DNA]</scope>
    <source>
        <strain evidence="5 6">SM1</strain>
    </source>
</reference>
<dbReference type="Pfam" id="PF19077">
    <property type="entry name" value="Big_13"/>
    <property type="match status" value="1"/>
</dbReference>
<evidence type="ECO:0000313" key="6">
    <source>
        <dbReference type="Proteomes" id="UP000011991"/>
    </source>
</evidence>
<dbReference type="Pfam" id="PF17803">
    <property type="entry name" value="Cadherin_4"/>
    <property type="match status" value="1"/>
</dbReference>
<dbReference type="InterPro" id="IPR013783">
    <property type="entry name" value="Ig-like_fold"/>
</dbReference>
<evidence type="ECO:0000259" key="4">
    <source>
        <dbReference type="Pfam" id="PF19077"/>
    </source>
</evidence>
<evidence type="ECO:0000256" key="1">
    <source>
        <dbReference type="SAM" id="MobiDB-lite"/>
    </source>
</evidence>
<dbReference type="Gene3D" id="2.60.40.10">
    <property type="entry name" value="Immunoglobulins"/>
    <property type="match status" value="1"/>
</dbReference>
<dbReference type="InterPro" id="IPR044016">
    <property type="entry name" value="Big_13"/>
</dbReference>
<dbReference type="InterPro" id="IPR040853">
    <property type="entry name" value="RapA2_cadherin-like"/>
</dbReference>
<evidence type="ECO:0000313" key="5">
    <source>
        <dbReference type="EMBL" id="EMI20349.1"/>
    </source>
</evidence>
<organism evidence="5 6">
    <name type="scientific">Rhodopirellula maiorica SM1</name>
    <dbReference type="NCBI Taxonomy" id="1265738"/>
    <lineage>
        <taxon>Bacteria</taxon>
        <taxon>Pseudomonadati</taxon>
        <taxon>Planctomycetota</taxon>
        <taxon>Planctomycetia</taxon>
        <taxon>Pirellulales</taxon>
        <taxon>Pirellulaceae</taxon>
        <taxon>Novipirellula</taxon>
    </lineage>
</organism>
<dbReference type="GO" id="GO:0000272">
    <property type="term" value="P:polysaccharide catabolic process"/>
    <property type="evidence" value="ECO:0007669"/>
    <property type="project" value="InterPro"/>
</dbReference>
<name>M5S2E6_9BACT</name>
<comment type="caution">
    <text evidence="5">The sequence shown here is derived from an EMBL/GenBank/DDBJ whole genome shotgun (WGS) entry which is preliminary data.</text>
</comment>
<feature type="domain" description="Bacterial Ig-like" evidence="4">
    <location>
        <begin position="320"/>
        <end position="424"/>
    </location>
</feature>
<dbReference type="Pfam" id="PF17892">
    <property type="entry name" value="Cadherin_5"/>
    <property type="match status" value="1"/>
</dbReference>
<dbReference type="Proteomes" id="UP000011991">
    <property type="component" value="Unassembled WGS sequence"/>
</dbReference>